<dbReference type="InterPro" id="IPR001320">
    <property type="entry name" value="Iontro_rcpt_C"/>
</dbReference>
<feature type="transmembrane region" description="Helical" evidence="9">
    <location>
        <begin position="402"/>
        <end position="418"/>
    </location>
</feature>
<dbReference type="SUPFAM" id="SSF53850">
    <property type="entry name" value="Periplasmic binding protein-like II"/>
    <property type="match status" value="1"/>
</dbReference>
<evidence type="ECO:0000256" key="8">
    <source>
        <dbReference type="ARBA" id="ARBA00023180"/>
    </source>
</evidence>
<feature type="transmembrane region" description="Helical" evidence="9">
    <location>
        <begin position="645"/>
        <end position="663"/>
    </location>
</feature>
<dbReference type="PANTHER" id="PTHR42643">
    <property type="entry name" value="IONOTROPIC RECEPTOR 20A-RELATED"/>
    <property type="match status" value="1"/>
</dbReference>
<dbReference type="EMBL" id="CAXLJM020000030">
    <property type="protein sequence ID" value="CAL8097689.1"/>
    <property type="molecule type" value="Genomic_DNA"/>
</dbReference>
<proteinExistence type="inferred from homology"/>
<feature type="transmembrane region" description="Helical" evidence="9">
    <location>
        <begin position="607"/>
        <end position="624"/>
    </location>
</feature>
<dbReference type="Pfam" id="PF00060">
    <property type="entry name" value="Lig_chan"/>
    <property type="match status" value="1"/>
</dbReference>
<comment type="similarity">
    <text evidence="2">Belongs to the glutamate-gated ion channel (TC 1.A.10.1) family.</text>
</comment>
<evidence type="ECO:0000256" key="5">
    <source>
        <dbReference type="ARBA" id="ARBA00022989"/>
    </source>
</evidence>
<evidence type="ECO:0000313" key="13">
    <source>
        <dbReference type="Proteomes" id="UP001642540"/>
    </source>
</evidence>
<gene>
    <name evidence="12" type="ORF">ODALV1_LOCUS9709</name>
</gene>
<evidence type="ECO:0000256" key="6">
    <source>
        <dbReference type="ARBA" id="ARBA00023136"/>
    </source>
</evidence>
<dbReference type="InterPro" id="IPR052192">
    <property type="entry name" value="Insect_Ionotropic_Sensory_Rcpt"/>
</dbReference>
<organism evidence="12 13">
    <name type="scientific">Orchesella dallaii</name>
    <dbReference type="NCBI Taxonomy" id="48710"/>
    <lineage>
        <taxon>Eukaryota</taxon>
        <taxon>Metazoa</taxon>
        <taxon>Ecdysozoa</taxon>
        <taxon>Arthropoda</taxon>
        <taxon>Hexapoda</taxon>
        <taxon>Collembola</taxon>
        <taxon>Entomobryomorpha</taxon>
        <taxon>Entomobryoidea</taxon>
        <taxon>Orchesellidae</taxon>
        <taxon>Orchesellinae</taxon>
        <taxon>Orchesella</taxon>
    </lineage>
</organism>
<keyword evidence="5 9" id="KW-1133">Transmembrane helix</keyword>
<evidence type="ECO:0000256" key="2">
    <source>
        <dbReference type="ARBA" id="ARBA00008685"/>
    </source>
</evidence>
<keyword evidence="8" id="KW-0325">Glycoprotein</keyword>
<evidence type="ECO:0000256" key="3">
    <source>
        <dbReference type="ARBA" id="ARBA00022475"/>
    </source>
</evidence>
<evidence type="ECO:0000256" key="9">
    <source>
        <dbReference type="SAM" id="Phobius"/>
    </source>
</evidence>
<dbReference type="Gene3D" id="1.10.287.70">
    <property type="match status" value="1"/>
</dbReference>
<keyword evidence="7" id="KW-0675">Receptor</keyword>
<dbReference type="Gene3D" id="3.40.190.10">
    <property type="entry name" value="Periplasmic binding protein-like II"/>
    <property type="match status" value="1"/>
</dbReference>
<keyword evidence="13" id="KW-1185">Reference proteome</keyword>
<evidence type="ECO:0000313" key="12">
    <source>
        <dbReference type="EMBL" id="CAL8097689.1"/>
    </source>
</evidence>
<keyword evidence="6 9" id="KW-0472">Membrane</keyword>
<evidence type="ECO:0000256" key="10">
    <source>
        <dbReference type="SAM" id="SignalP"/>
    </source>
</evidence>
<protein>
    <recommendedName>
        <fullName evidence="11">Ionotropic glutamate receptor C-terminal domain-containing protein</fullName>
    </recommendedName>
</protein>
<evidence type="ECO:0000256" key="7">
    <source>
        <dbReference type="ARBA" id="ARBA00023170"/>
    </source>
</evidence>
<reference evidence="12 13" key="1">
    <citation type="submission" date="2024-08" db="EMBL/GenBank/DDBJ databases">
        <authorList>
            <person name="Cucini C."/>
            <person name="Frati F."/>
        </authorList>
    </citation>
    <scope>NUCLEOTIDE SEQUENCE [LARGE SCALE GENOMIC DNA]</scope>
</reference>
<accession>A0ABP1QBZ8</accession>
<evidence type="ECO:0000259" key="11">
    <source>
        <dbReference type="Pfam" id="PF00060"/>
    </source>
</evidence>
<keyword evidence="3" id="KW-1003">Cell membrane</keyword>
<comment type="subcellular location">
    <subcellularLocation>
        <location evidence="1">Cell membrane</location>
        <topology evidence="1">Multi-pass membrane protein</topology>
    </subcellularLocation>
</comment>
<comment type="caution">
    <text evidence="12">The sequence shown here is derived from an EMBL/GenBank/DDBJ whole genome shotgun (WGS) entry which is preliminary data.</text>
</comment>
<evidence type="ECO:0000256" key="4">
    <source>
        <dbReference type="ARBA" id="ARBA00022692"/>
    </source>
</evidence>
<feature type="signal peptide" evidence="10">
    <location>
        <begin position="1"/>
        <end position="19"/>
    </location>
</feature>
<feature type="chain" id="PRO_5046492307" description="Ionotropic glutamate receptor C-terminal domain-containing protein" evidence="10">
    <location>
        <begin position="20"/>
        <end position="683"/>
    </location>
</feature>
<feature type="domain" description="Ionotropic glutamate receptor C-terminal" evidence="11">
    <location>
        <begin position="346"/>
        <end position="616"/>
    </location>
</feature>
<keyword evidence="4 9" id="KW-0812">Transmembrane</keyword>
<dbReference type="Proteomes" id="UP001642540">
    <property type="component" value="Unassembled WGS sequence"/>
</dbReference>
<keyword evidence="10" id="KW-0732">Signal</keyword>
<feature type="transmembrane region" description="Helical" evidence="9">
    <location>
        <begin position="337"/>
        <end position="360"/>
    </location>
</feature>
<dbReference type="PANTHER" id="PTHR42643:SF24">
    <property type="entry name" value="IONOTROPIC RECEPTOR 60A"/>
    <property type="match status" value="1"/>
</dbReference>
<evidence type="ECO:0000256" key="1">
    <source>
        <dbReference type="ARBA" id="ARBA00004651"/>
    </source>
</evidence>
<sequence>MKFIIWVWGFSLIFSITESFRVEREIEVIVRDTFQHCSLVLIVLRGDTTHSTTKFSIPVNWKLFRQEKYLIGLRSNLSSANSIYSGLVDVHKYRDKCTCAIISLFGFENQTPPSLVNLYRFLKSLDGIIKLDEDYFIFHSDESSTSTLDRLLISEPFALGIKSKVVVSGVNKTTYKTTCFYCNMGEPSVCQWKIKVEKTPSIQFLYPDLLENFHGRTFRVSSAVLSRSAAELNQTAPGIWKNVRGIFGTALEYLSDKYNFSCSYFPSTGGGGTGVKLENGTWIGAVGDVISGRADIGGVTANIYPRNLYVDFTFPIHYAWLTFTTGLPQRRYSWEAIYWPFTPIMWFCILLALLTTYFAYSLLLKLSGQSLSTSKKLGYIFKTLLEQDAPNFEERSLYSTRTFLAFWLFFALLISATYKSKLVSILAFPIMDEPPKTFEELARSPPSFGIILQSVRGAAYTILKTSTNPIFHQVFTRMEAEESPLKCFQRVIASSSACISWNALLNFVLQTNMSDKFGNVPLIMAPDTTSFVSLGYAVKKRAIFRLKFDQVLMRAVDMGLAEEWEEIDNRFLRNRRRKWEDSLNKTGVSYDAILREDDNLSMKHLSGTFYMFLLGLFASLTCFVTEKVWELRKRKNVSPSWQKKMLYYFYFMVALTKKLLVLIEICRTFTTNFLRETLRLCMK</sequence>
<name>A0ABP1QBZ8_9HEXA</name>